<feature type="transmembrane region" description="Helical" evidence="6">
    <location>
        <begin position="58"/>
        <end position="80"/>
    </location>
</feature>
<evidence type="ECO:0000256" key="4">
    <source>
        <dbReference type="ARBA" id="ARBA00022840"/>
    </source>
</evidence>
<evidence type="ECO:0000256" key="2">
    <source>
        <dbReference type="ARBA" id="ARBA00022737"/>
    </source>
</evidence>
<dbReference type="PANTHER" id="PTHR19229">
    <property type="entry name" value="ATP-BINDING CASSETTE TRANSPORTER SUBFAMILY A ABCA"/>
    <property type="match status" value="1"/>
</dbReference>
<dbReference type="InterPro" id="IPR026082">
    <property type="entry name" value="ABCA"/>
</dbReference>
<dbReference type="GO" id="GO:0016020">
    <property type="term" value="C:membrane"/>
    <property type="evidence" value="ECO:0007669"/>
    <property type="project" value="InterPro"/>
</dbReference>
<feature type="transmembrane region" description="Helical" evidence="6">
    <location>
        <begin position="496"/>
        <end position="514"/>
    </location>
</feature>
<comment type="caution">
    <text evidence="8">The sequence shown here is derived from an EMBL/GenBank/DDBJ whole genome shotgun (WGS) entry which is preliminary data.</text>
</comment>
<feature type="transmembrane region" description="Helical" evidence="6">
    <location>
        <begin position="398"/>
        <end position="419"/>
    </location>
</feature>
<feature type="domain" description="ABC transporter" evidence="7">
    <location>
        <begin position="584"/>
        <end position="834"/>
    </location>
</feature>
<dbReference type="Gene3D" id="3.40.50.300">
    <property type="entry name" value="P-loop containing nucleotide triphosphate hydrolases"/>
    <property type="match status" value="1"/>
</dbReference>
<dbReference type="GO" id="GO:0005524">
    <property type="term" value="F:ATP binding"/>
    <property type="evidence" value="ECO:0007669"/>
    <property type="project" value="UniProtKB-KW"/>
</dbReference>
<dbReference type="AlphaFoldDB" id="A0A1Y2HKN6"/>
<keyword evidence="1" id="KW-0813">Transport</keyword>
<dbReference type="PROSITE" id="PS50893">
    <property type="entry name" value="ABC_TRANSPORTER_2"/>
    <property type="match status" value="1"/>
</dbReference>
<organism evidence="8 9">
    <name type="scientific">Catenaria anguillulae PL171</name>
    <dbReference type="NCBI Taxonomy" id="765915"/>
    <lineage>
        <taxon>Eukaryota</taxon>
        <taxon>Fungi</taxon>
        <taxon>Fungi incertae sedis</taxon>
        <taxon>Blastocladiomycota</taxon>
        <taxon>Blastocladiomycetes</taxon>
        <taxon>Blastocladiales</taxon>
        <taxon>Catenariaceae</taxon>
        <taxon>Catenaria</taxon>
    </lineage>
</organism>
<protein>
    <recommendedName>
        <fullName evidence="7">ABC transporter domain-containing protein</fullName>
    </recommendedName>
</protein>
<feature type="transmembrane region" description="Helical" evidence="6">
    <location>
        <begin position="431"/>
        <end position="452"/>
    </location>
</feature>
<dbReference type="GO" id="GO:0016887">
    <property type="term" value="F:ATP hydrolysis activity"/>
    <property type="evidence" value="ECO:0007669"/>
    <property type="project" value="InterPro"/>
</dbReference>
<keyword evidence="3" id="KW-0547">Nucleotide-binding</keyword>
<dbReference type="InterPro" id="IPR003439">
    <property type="entry name" value="ABC_transporter-like_ATP-bd"/>
</dbReference>
<feature type="transmembrane region" description="Helical" evidence="6">
    <location>
        <begin position="317"/>
        <end position="339"/>
    </location>
</feature>
<feature type="region of interest" description="Disordered" evidence="5">
    <location>
        <begin position="1"/>
        <end position="20"/>
    </location>
</feature>
<keyword evidence="6" id="KW-0472">Membrane</keyword>
<dbReference type="Pfam" id="PF00005">
    <property type="entry name" value="ABC_tran"/>
    <property type="match status" value="1"/>
</dbReference>
<feature type="transmembrane region" description="Helical" evidence="6">
    <location>
        <begin position="367"/>
        <end position="392"/>
    </location>
</feature>
<dbReference type="CDD" id="cd03263">
    <property type="entry name" value="ABC_subfamily_A"/>
    <property type="match status" value="1"/>
</dbReference>
<dbReference type="PANTHER" id="PTHR19229:SF36">
    <property type="entry name" value="ATP-BINDING CASSETTE SUB-FAMILY A MEMBER 2"/>
    <property type="match status" value="1"/>
</dbReference>
<name>A0A1Y2HKN6_9FUNG</name>
<accession>A0A1Y2HKN6</accession>
<evidence type="ECO:0000256" key="1">
    <source>
        <dbReference type="ARBA" id="ARBA00022448"/>
    </source>
</evidence>
<dbReference type="Proteomes" id="UP000193411">
    <property type="component" value="Unassembled WGS sequence"/>
</dbReference>
<dbReference type="OrthoDB" id="10255969at2759"/>
<dbReference type="InterPro" id="IPR003593">
    <property type="entry name" value="AAA+_ATPase"/>
</dbReference>
<evidence type="ECO:0000259" key="7">
    <source>
        <dbReference type="PROSITE" id="PS50893"/>
    </source>
</evidence>
<evidence type="ECO:0000256" key="3">
    <source>
        <dbReference type="ARBA" id="ARBA00022741"/>
    </source>
</evidence>
<evidence type="ECO:0000256" key="6">
    <source>
        <dbReference type="SAM" id="Phobius"/>
    </source>
</evidence>
<keyword evidence="9" id="KW-1185">Reference proteome</keyword>
<evidence type="ECO:0000313" key="8">
    <source>
        <dbReference type="EMBL" id="ORZ35188.1"/>
    </source>
</evidence>
<keyword evidence="4" id="KW-0067">ATP-binding</keyword>
<dbReference type="STRING" id="765915.A0A1Y2HKN6"/>
<reference evidence="8 9" key="1">
    <citation type="submission" date="2016-07" db="EMBL/GenBank/DDBJ databases">
        <title>Pervasive Adenine N6-methylation of Active Genes in Fungi.</title>
        <authorList>
            <consortium name="DOE Joint Genome Institute"/>
            <person name="Mondo S.J."/>
            <person name="Dannebaum R.O."/>
            <person name="Kuo R.C."/>
            <person name="Labutti K."/>
            <person name="Haridas S."/>
            <person name="Kuo A."/>
            <person name="Salamov A."/>
            <person name="Ahrendt S.R."/>
            <person name="Lipzen A."/>
            <person name="Sullivan W."/>
            <person name="Andreopoulos W.B."/>
            <person name="Clum A."/>
            <person name="Lindquist E."/>
            <person name="Daum C."/>
            <person name="Ramamoorthy G.K."/>
            <person name="Gryganskyi A."/>
            <person name="Culley D."/>
            <person name="Magnuson J.K."/>
            <person name="James T.Y."/>
            <person name="O'Malley M.A."/>
            <person name="Stajich J.E."/>
            <person name="Spatafora J.W."/>
            <person name="Visel A."/>
            <person name="Grigoriev I.V."/>
        </authorList>
    </citation>
    <scope>NUCLEOTIDE SEQUENCE [LARGE SCALE GENOMIC DNA]</scope>
    <source>
        <strain evidence="8 9">PL171</strain>
    </source>
</reference>
<feature type="compositionally biased region" description="Polar residues" evidence="5">
    <location>
        <begin position="10"/>
        <end position="20"/>
    </location>
</feature>
<dbReference type="SMART" id="SM00382">
    <property type="entry name" value="AAA"/>
    <property type="match status" value="1"/>
</dbReference>
<proteinExistence type="predicted"/>
<keyword evidence="6" id="KW-0812">Transmembrane</keyword>
<evidence type="ECO:0000256" key="5">
    <source>
        <dbReference type="SAM" id="MobiDB-lite"/>
    </source>
</evidence>
<dbReference type="InterPro" id="IPR027417">
    <property type="entry name" value="P-loop_NTPase"/>
</dbReference>
<keyword evidence="2" id="KW-0677">Repeat</keyword>
<feature type="transmembrane region" description="Helical" evidence="6">
    <location>
        <begin position="458"/>
        <end position="484"/>
    </location>
</feature>
<keyword evidence="6" id="KW-1133">Transmembrane helix</keyword>
<sequence>MPMQFHQKHAGQSLTPRHQLNMTPTSVSQQLGLAAPYRTQVRAMLWARYLLYQRSRKLVITTILFPLIMIAIAIGMSALIDNTAARNVPKPGTVVPAIPILAPVLPTQPATPKFLLVAGGSDDVATAQVQAVMNRYFAAIGQETGWIRVRSAKELGDIQLDLAGTAKRKASSTSSSATHDSWAPIGGFFLHDSRASTKAPFQNISLVINADTADGRSLGRVPPQLLTLLHSGLQAILPVNGPDPQLFVRAGQDRRTRQQGASEPPSGLAAQSLLESVFARYREQVAIGSRPQAPWMVGFQDSSLATFRVQNADQLDLSAMLVPPFVTYGLYFLVSFLAAQLVRERIDGQFDFLTVNTLSIRAYFDSFYLVSFVLLIIPCTAVFAALAVFVPWFRETTWIGLALTFIAFSASTVTSSGMFSPLFQSKSAASVVVGFAAAIIAFVPFFVLSLIVKTQVSLAVILAMTALVPSYGLQHVLTAAAEAYRAGRPMASVEGVMVPIIGIMLVQAVVGYAVTIQLAANPDAGSSLWLCRSRQGKSIQGRDVETAAGGRLPHPNQAIPLDPYLLSEKLRIQKNQQGEREDVVTMSGLCKDFVHRRVLDDLYMSVFKNESLAFLGPNGAGKSTAISILTGLLRPTHGNATICGKSVVPFDPAIKRTLGVCPQHDKVFPDLTVREHLEAFAAIKGLADVKVAVSQALKDMVLEPVQHTLSKNLSGGNRRRLSIAIACLGRPPVVILDGTQSFLTFLRQYRIDSLTIHVYVEPTTGVDVATRRTIWNSIRDLKRHSSVLLVTHAMDEADALCERIGIMINGSLVCLGTPQCLKSLYGAAYKISLRFYTVDAVAPAVSALDAQFPRGSVKILSQAGPILRCKSTWPSFLLHTTRPARI</sequence>
<dbReference type="GO" id="GO:0140359">
    <property type="term" value="F:ABC-type transporter activity"/>
    <property type="evidence" value="ECO:0007669"/>
    <property type="project" value="InterPro"/>
</dbReference>
<dbReference type="EMBL" id="MCFL01000023">
    <property type="protein sequence ID" value="ORZ35188.1"/>
    <property type="molecule type" value="Genomic_DNA"/>
</dbReference>
<gene>
    <name evidence="8" type="ORF">BCR44DRAFT_1124534</name>
</gene>
<dbReference type="SUPFAM" id="SSF52540">
    <property type="entry name" value="P-loop containing nucleoside triphosphate hydrolases"/>
    <property type="match status" value="1"/>
</dbReference>
<evidence type="ECO:0000313" key="9">
    <source>
        <dbReference type="Proteomes" id="UP000193411"/>
    </source>
</evidence>